<evidence type="ECO:0000313" key="3">
    <source>
        <dbReference type="Proteomes" id="UP001596500"/>
    </source>
</evidence>
<comment type="caution">
    <text evidence="2">The sequence shown here is derived from an EMBL/GenBank/DDBJ whole genome shotgun (WGS) entry which is preliminary data.</text>
</comment>
<accession>A0ABW2RI54</accession>
<keyword evidence="3" id="KW-1185">Reference proteome</keyword>
<dbReference type="RefSeq" id="WP_379863903.1">
    <property type="nucleotide sequence ID" value="NZ_JBHTBW010000015.1"/>
</dbReference>
<gene>
    <name evidence="2" type="ORF">ACFQNG_05625</name>
</gene>
<protein>
    <submittedName>
        <fullName evidence="2">Uncharacterized protein</fullName>
    </submittedName>
</protein>
<dbReference type="EMBL" id="JBHTBW010000015">
    <property type="protein sequence ID" value="MFC7440624.1"/>
    <property type="molecule type" value="Genomic_DNA"/>
</dbReference>
<evidence type="ECO:0000256" key="1">
    <source>
        <dbReference type="SAM" id="MobiDB-lite"/>
    </source>
</evidence>
<feature type="region of interest" description="Disordered" evidence="1">
    <location>
        <begin position="1"/>
        <end position="22"/>
    </location>
</feature>
<evidence type="ECO:0000313" key="2">
    <source>
        <dbReference type="EMBL" id="MFC7440624.1"/>
    </source>
</evidence>
<sequence length="60" mass="6927">MTNGEQKGLERMKGVQTVKPNPVPQTLLFGANSLKQAFMVKEILDRPRALRPFQRNGWFR</sequence>
<proteinExistence type="predicted"/>
<name>A0ABW2RI54_9BACL</name>
<organism evidence="2 3">
    <name type="scientific">Laceyella putida</name>
    <dbReference type="NCBI Taxonomy" id="110101"/>
    <lineage>
        <taxon>Bacteria</taxon>
        <taxon>Bacillati</taxon>
        <taxon>Bacillota</taxon>
        <taxon>Bacilli</taxon>
        <taxon>Bacillales</taxon>
        <taxon>Thermoactinomycetaceae</taxon>
        <taxon>Laceyella</taxon>
    </lineage>
</organism>
<reference evidence="3" key="1">
    <citation type="journal article" date="2019" name="Int. J. Syst. Evol. Microbiol.">
        <title>The Global Catalogue of Microorganisms (GCM) 10K type strain sequencing project: providing services to taxonomists for standard genome sequencing and annotation.</title>
        <authorList>
            <consortium name="The Broad Institute Genomics Platform"/>
            <consortium name="The Broad Institute Genome Sequencing Center for Infectious Disease"/>
            <person name="Wu L."/>
            <person name="Ma J."/>
        </authorList>
    </citation>
    <scope>NUCLEOTIDE SEQUENCE [LARGE SCALE GENOMIC DNA]</scope>
    <source>
        <strain evidence="3">CGMCC 1.12942</strain>
    </source>
</reference>
<dbReference type="Proteomes" id="UP001596500">
    <property type="component" value="Unassembled WGS sequence"/>
</dbReference>